<gene>
    <name evidence="1" type="ORF">POM88_048879</name>
</gene>
<evidence type="ECO:0000313" key="1">
    <source>
        <dbReference type="EMBL" id="KAK1355623.1"/>
    </source>
</evidence>
<accession>A0AAD8M142</accession>
<organism evidence="1 2">
    <name type="scientific">Heracleum sosnowskyi</name>
    <dbReference type="NCBI Taxonomy" id="360622"/>
    <lineage>
        <taxon>Eukaryota</taxon>
        <taxon>Viridiplantae</taxon>
        <taxon>Streptophyta</taxon>
        <taxon>Embryophyta</taxon>
        <taxon>Tracheophyta</taxon>
        <taxon>Spermatophyta</taxon>
        <taxon>Magnoliopsida</taxon>
        <taxon>eudicotyledons</taxon>
        <taxon>Gunneridae</taxon>
        <taxon>Pentapetalae</taxon>
        <taxon>asterids</taxon>
        <taxon>campanulids</taxon>
        <taxon>Apiales</taxon>
        <taxon>Apiaceae</taxon>
        <taxon>Apioideae</taxon>
        <taxon>apioid superclade</taxon>
        <taxon>Tordylieae</taxon>
        <taxon>Tordyliinae</taxon>
        <taxon>Heracleum</taxon>
    </lineage>
</organism>
<evidence type="ECO:0000313" key="2">
    <source>
        <dbReference type="Proteomes" id="UP001237642"/>
    </source>
</evidence>
<reference evidence="1" key="1">
    <citation type="submission" date="2023-02" db="EMBL/GenBank/DDBJ databases">
        <title>Genome of toxic invasive species Heracleum sosnowskyi carries increased number of genes despite the absence of recent whole-genome duplications.</title>
        <authorList>
            <person name="Schelkunov M."/>
            <person name="Shtratnikova V."/>
            <person name="Makarenko M."/>
            <person name="Klepikova A."/>
            <person name="Omelchenko D."/>
            <person name="Novikova G."/>
            <person name="Obukhova E."/>
            <person name="Bogdanov V."/>
            <person name="Penin A."/>
            <person name="Logacheva M."/>
        </authorList>
    </citation>
    <scope>NUCLEOTIDE SEQUENCE</scope>
    <source>
        <strain evidence="1">Hsosn_3</strain>
        <tissue evidence="1">Leaf</tissue>
    </source>
</reference>
<sequence length="131" mass="15243">MTSEYSFAGFKNLREFYYRLSSDPDIQTESSNVVKVFASLHKIEKISIADCFITANPNSEEEDLVDFCEEDFEDCTYIILKLSRSVILKASAELELVRFLLAHFLLLKTMFIHRDCDMEKDVAVKFLEELH</sequence>
<dbReference type="Proteomes" id="UP001237642">
    <property type="component" value="Unassembled WGS sequence"/>
</dbReference>
<comment type="caution">
    <text evidence="1">The sequence shown here is derived from an EMBL/GenBank/DDBJ whole genome shotgun (WGS) entry which is preliminary data.</text>
</comment>
<dbReference type="EMBL" id="JAUIZM010000011">
    <property type="protein sequence ID" value="KAK1355623.1"/>
    <property type="molecule type" value="Genomic_DNA"/>
</dbReference>
<name>A0AAD8M142_9APIA</name>
<protein>
    <submittedName>
        <fullName evidence="1">Uncharacterized protein</fullName>
    </submittedName>
</protein>
<proteinExistence type="predicted"/>
<reference evidence="1" key="2">
    <citation type="submission" date="2023-05" db="EMBL/GenBank/DDBJ databases">
        <authorList>
            <person name="Schelkunov M.I."/>
        </authorList>
    </citation>
    <scope>NUCLEOTIDE SEQUENCE</scope>
    <source>
        <strain evidence="1">Hsosn_3</strain>
        <tissue evidence="1">Leaf</tissue>
    </source>
</reference>
<dbReference type="AlphaFoldDB" id="A0AAD8M142"/>
<keyword evidence="2" id="KW-1185">Reference proteome</keyword>